<feature type="repeat" description="PPR" evidence="2">
    <location>
        <begin position="520"/>
        <end position="554"/>
    </location>
</feature>
<dbReference type="OMA" id="HIWTVSS"/>
<dbReference type="Pfam" id="PF13041">
    <property type="entry name" value="PPR_2"/>
    <property type="match status" value="1"/>
</dbReference>
<dbReference type="EnsemblPlants" id="Kaladp0024s0878.1.v1.1">
    <property type="protein sequence ID" value="Kaladp0024s0878.1.v1.1.CDS.1"/>
    <property type="gene ID" value="Kaladp0024s0878.v1.1"/>
</dbReference>
<dbReference type="AlphaFoldDB" id="A0A7N0T7Z2"/>
<dbReference type="NCBIfam" id="TIGR00756">
    <property type="entry name" value="PPR"/>
    <property type="match status" value="2"/>
</dbReference>
<dbReference type="PANTHER" id="PTHR47913">
    <property type="entry name" value="OS01G0167750 PROTEIN"/>
    <property type="match status" value="1"/>
</dbReference>
<dbReference type="InterPro" id="IPR002885">
    <property type="entry name" value="PPR_rpt"/>
</dbReference>
<name>A0A7N0T7Z2_KALFE</name>
<dbReference type="Gene3D" id="1.25.40.10">
    <property type="entry name" value="Tetratricopeptide repeat domain"/>
    <property type="match status" value="4"/>
</dbReference>
<dbReference type="InterPro" id="IPR044175">
    <property type="entry name" value="At5g66631-like"/>
</dbReference>
<feature type="repeat" description="PPR" evidence="2">
    <location>
        <begin position="242"/>
        <end position="276"/>
    </location>
</feature>
<dbReference type="Proteomes" id="UP000594263">
    <property type="component" value="Unplaced"/>
</dbReference>
<evidence type="ECO:0000256" key="2">
    <source>
        <dbReference type="PROSITE-ProRule" id="PRU00708"/>
    </source>
</evidence>
<reference evidence="3" key="1">
    <citation type="submission" date="2021-01" db="UniProtKB">
        <authorList>
            <consortium name="EnsemblPlants"/>
        </authorList>
    </citation>
    <scope>IDENTIFICATION</scope>
</reference>
<protein>
    <recommendedName>
        <fullName evidence="5">Pentatricopeptide repeat-containing protein</fullName>
    </recommendedName>
</protein>
<dbReference type="InterPro" id="IPR011990">
    <property type="entry name" value="TPR-like_helical_dom_sf"/>
</dbReference>
<dbReference type="Gramene" id="Kaladp0024s0878.1.v1.1">
    <property type="protein sequence ID" value="Kaladp0024s0878.1.v1.1.CDS.1"/>
    <property type="gene ID" value="Kaladp0024s0878.v1.1"/>
</dbReference>
<feature type="repeat" description="PPR" evidence="2">
    <location>
        <begin position="555"/>
        <end position="589"/>
    </location>
</feature>
<feature type="repeat" description="PPR" evidence="2">
    <location>
        <begin position="485"/>
        <end position="519"/>
    </location>
</feature>
<dbReference type="PANTHER" id="PTHR47913:SF1">
    <property type="entry name" value="OS01G0167750 PROTEIN"/>
    <property type="match status" value="1"/>
</dbReference>
<dbReference type="Pfam" id="PF13812">
    <property type="entry name" value="PPR_3"/>
    <property type="match status" value="1"/>
</dbReference>
<keyword evidence="4" id="KW-1185">Reference proteome</keyword>
<feature type="repeat" description="PPR" evidence="2">
    <location>
        <begin position="172"/>
        <end position="206"/>
    </location>
</feature>
<evidence type="ECO:0000313" key="4">
    <source>
        <dbReference type="Proteomes" id="UP000594263"/>
    </source>
</evidence>
<sequence>MYFRQFIRSLYTNSANGFIKKPRHATRSPFPDEVSHYLFRARLIDSIRLSLRSASPTPLISVVNTPNLDSFVVANAIRSAPSTESALSLVEMLEQVPHFLHSQNTLNALAKVLARGRRVAELKSLINDIEEGRFMNVHVSYMNQMQWFAAAGDLESVLRVRDAYRGSSDHVCTESFNIIMDMYADRGMDSKAVQTFQKMIDDGAVPNCRTYSIMINHLVSRGKLDEAVEVFSVLPLMRIKRTLRQYSVLVDGFVNAERFNTVTDILAEMRTDGLLPGRDMLVSLKQMQDAGFSEIDELIREMIPDDRIKNVEYSVDGSDEDESEKEEADAHIERVTDGHDENLVKLKPWLDPRALASALRRWGPAEITALEKAKFIWTTRLVCKMLRNFKSAETAWSFFCWVASQQEFTHDIYTVQRMIAILARHGHAELVEELLLKTESEGIKLPSSTVKLIIEFYGISKNADAALRVFRDIKRFCSPISQFNMMILYASLLRTLTKCGRGPDSLNILEEMILCGINPDIQTYAGLMHYFAHEGDLRTVQRLFSMVRQSGLEPDAFMLKVLVTAYCKCERAALAWRAFEDIKSFGILPDTDTKKLLVKSLWKEGMRIEAAAVEETCEEVNDILPRSLGGHIWTVSSADLTKIHAIYCSCVPKDESTD</sequence>
<evidence type="ECO:0000256" key="1">
    <source>
        <dbReference type="ARBA" id="ARBA00022737"/>
    </source>
</evidence>
<evidence type="ECO:0000313" key="3">
    <source>
        <dbReference type="EnsemblPlants" id="Kaladp0024s0878.1.v1.1.CDS.1"/>
    </source>
</evidence>
<accession>A0A7N0T7Z2</accession>
<evidence type="ECO:0008006" key="5">
    <source>
        <dbReference type="Google" id="ProtNLM"/>
    </source>
</evidence>
<proteinExistence type="predicted"/>
<organism evidence="3 4">
    <name type="scientific">Kalanchoe fedtschenkoi</name>
    <name type="common">Lavender scallops</name>
    <name type="synonym">South American air plant</name>
    <dbReference type="NCBI Taxonomy" id="63787"/>
    <lineage>
        <taxon>Eukaryota</taxon>
        <taxon>Viridiplantae</taxon>
        <taxon>Streptophyta</taxon>
        <taxon>Embryophyta</taxon>
        <taxon>Tracheophyta</taxon>
        <taxon>Spermatophyta</taxon>
        <taxon>Magnoliopsida</taxon>
        <taxon>eudicotyledons</taxon>
        <taxon>Gunneridae</taxon>
        <taxon>Pentapetalae</taxon>
        <taxon>Saxifragales</taxon>
        <taxon>Crassulaceae</taxon>
        <taxon>Kalanchoe</taxon>
    </lineage>
</organism>
<feature type="repeat" description="PPR" evidence="2">
    <location>
        <begin position="207"/>
        <end position="241"/>
    </location>
</feature>
<dbReference type="PROSITE" id="PS51375">
    <property type="entry name" value="PPR"/>
    <property type="match status" value="6"/>
</dbReference>
<keyword evidence="1" id="KW-0677">Repeat</keyword>